<keyword evidence="2" id="KW-0285">Flavoprotein</keyword>
<gene>
    <name evidence="8" type="ORF">H5V45_09620</name>
</gene>
<comment type="caution">
    <text evidence="8">The sequence shown here is derived from an EMBL/GenBank/DDBJ whole genome shotgun (WGS) entry which is preliminary data.</text>
</comment>
<dbReference type="Pfam" id="PF05199">
    <property type="entry name" value="GMC_oxred_C"/>
    <property type="match status" value="1"/>
</dbReference>
<comment type="similarity">
    <text evidence="1">Belongs to the GMC oxidoreductase family.</text>
</comment>
<evidence type="ECO:0000256" key="3">
    <source>
        <dbReference type="ARBA" id="ARBA00022827"/>
    </source>
</evidence>
<name>A0A7X0RG80_9ACTN</name>
<feature type="domain" description="Glucose-methanol-choline oxidoreductase N-terminal" evidence="5">
    <location>
        <begin position="94"/>
        <end position="315"/>
    </location>
</feature>
<keyword evidence="4" id="KW-0560">Oxidoreductase</keyword>
<dbReference type="PANTHER" id="PTHR46056">
    <property type="entry name" value="LONG-CHAIN-ALCOHOL OXIDASE"/>
    <property type="match status" value="1"/>
</dbReference>
<dbReference type="RefSeq" id="WP_185252722.1">
    <property type="nucleotide sequence ID" value="NZ_JACKXE010000001.1"/>
</dbReference>
<organism evidence="8 9">
    <name type="scientific">Nocardioides luti</name>
    <dbReference type="NCBI Taxonomy" id="2761101"/>
    <lineage>
        <taxon>Bacteria</taxon>
        <taxon>Bacillati</taxon>
        <taxon>Actinomycetota</taxon>
        <taxon>Actinomycetes</taxon>
        <taxon>Propionibacteriales</taxon>
        <taxon>Nocardioidaceae</taxon>
        <taxon>Nocardioides</taxon>
    </lineage>
</organism>
<dbReference type="Pfam" id="PF01494">
    <property type="entry name" value="FAD_binding_3"/>
    <property type="match status" value="1"/>
</dbReference>
<dbReference type="PANTHER" id="PTHR46056:SF12">
    <property type="entry name" value="LONG-CHAIN-ALCOHOL OXIDASE"/>
    <property type="match status" value="1"/>
</dbReference>
<keyword evidence="9" id="KW-1185">Reference proteome</keyword>
<proteinExistence type="inferred from homology"/>
<evidence type="ECO:0000259" key="5">
    <source>
        <dbReference type="Pfam" id="PF00732"/>
    </source>
</evidence>
<evidence type="ECO:0000313" key="9">
    <source>
        <dbReference type="Proteomes" id="UP000523955"/>
    </source>
</evidence>
<dbReference type="SUPFAM" id="SSF51905">
    <property type="entry name" value="FAD/NAD(P)-binding domain"/>
    <property type="match status" value="1"/>
</dbReference>
<dbReference type="GO" id="GO:0016614">
    <property type="term" value="F:oxidoreductase activity, acting on CH-OH group of donors"/>
    <property type="evidence" value="ECO:0007669"/>
    <property type="project" value="InterPro"/>
</dbReference>
<dbReference type="InterPro" id="IPR007867">
    <property type="entry name" value="GMC_OxRtase_C"/>
</dbReference>
<keyword evidence="3" id="KW-0274">FAD</keyword>
<dbReference type="InterPro" id="IPR036188">
    <property type="entry name" value="FAD/NAD-bd_sf"/>
</dbReference>
<dbReference type="InterPro" id="IPR002938">
    <property type="entry name" value="FAD-bd"/>
</dbReference>
<dbReference type="AlphaFoldDB" id="A0A7X0RG80"/>
<reference evidence="8 9" key="1">
    <citation type="submission" date="2020-08" db="EMBL/GenBank/DDBJ databases">
        <authorList>
            <person name="Seo M.-J."/>
        </authorList>
    </citation>
    <scope>NUCLEOTIDE SEQUENCE [LARGE SCALE GENOMIC DNA]</scope>
    <source>
        <strain evidence="8 9">KIGAM211</strain>
    </source>
</reference>
<evidence type="ECO:0000259" key="7">
    <source>
        <dbReference type="Pfam" id="PF05199"/>
    </source>
</evidence>
<evidence type="ECO:0000256" key="2">
    <source>
        <dbReference type="ARBA" id="ARBA00022630"/>
    </source>
</evidence>
<dbReference type="Gene3D" id="3.50.50.60">
    <property type="entry name" value="FAD/NAD(P)-binding domain"/>
    <property type="match status" value="2"/>
</dbReference>
<dbReference type="EMBL" id="JACKXE010000001">
    <property type="protein sequence ID" value="MBB6627580.1"/>
    <property type="molecule type" value="Genomic_DNA"/>
</dbReference>
<dbReference type="SUPFAM" id="SSF54373">
    <property type="entry name" value="FAD-linked reductases, C-terminal domain"/>
    <property type="match status" value="1"/>
</dbReference>
<evidence type="ECO:0000259" key="6">
    <source>
        <dbReference type="Pfam" id="PF01494"/>
    </source>
</evidence>
<evidence type="ECO:0000256" key="1">
    <source>
        <dbReference type="ARBA" id="ARBA00010790"/>
    </source>
</evidence>
<evidence type="ECO:0000313" key="8">
    <source>
        <dbReference type="EMBL" id="MBB6627580.1"/>
    </source>
</evidence>
<dbReference type="Proteomes" id="UP000523955">
    <property type="component" value="Unassembled WGS sequence"/>
</dbReference>
<feature type="domain" description="Glucose-methanol-choline oxidoreductase C-terminal" evidence="7">
    <location>
        <begin position="460"/>
        <end position="526"/>
    </location>
</feature>
<protein>
    <submittedName>
        <fullName evidence="8">GMC family oxidoreductase</fullName>
    </submittedName>
</protein>
<accession>A0A7X0RG80</accession>
<evidence type="ECO:0000256" key="4">
    <source>
        <dbReference type="ARBA" id="ARBA00023002"/>
    </source>
</evidence>
<dbReference type="GO" id="GO:0071949">
    <property type="term" value="F:FAD binding"/>
    <property type="evidence" value="ECO:0007669"/>
    <property type="project" value="InterPro"/>
</dbReference>
<feature type="domain" description="FAD-binding" evidence="6">
    <location>
        <begin position="12"/>
        <end position="45"/>
    </location>
</feature>
<dbReference type="InterPro" id="IPR000172">
    <property type="entry name" value="GMC_OxRdtase_N"/>
</dbReference>
<dbReference type="Pfam" id="PF00732">
    <property type="entry name" value="GMC_oxred_N"/>
    <property type="match status" value="1"/>
</dbReference>
<sequence length="544" mass="58457">MTNSSATAGETADVLIVGAGPSGATAARLLAESGYNVTCLEQGDWVNRADYPSDKRERDVLLAGPWSANPNVRSWKTDYPIDVKDSEVHPINFNAVGGSSIYFGGEWPRFVPSDFRTKSWHGVADDWPISYDDLEPYYTLMDEMIGVSGVPGDPAYPGVLEPPMPGVPIGRLGRKAAEGMNKLGWHWWPATQAIVTRSHGDRGACARWGTCMSGCPEGAKSSMDVALWPGAIAAGAQVITRARVREITIDSAGLANGATWFDEDGNEQHTSASVVIVCGNGVGTPRLLQMSTSSRFPNGLANSSGLVGRNLMMHPFVGVLGIYDQPFDSWLGPFGAAIYSLQFVETDRSRGFSRGAKWSAQPITGPMELLERYGERPLGERTGAAGMGLVERAVGRSFEWGASIEDLPDPENRVVLSDEMFDSSGLPAPKLIYRMSEDSLQNLQFNIDRMTEAHVASGAIETKVVDWMPAVGWHMLGTARCGDDPSSSVVDGYGRSHDVPNLLVLDGSVFVTSSSLNPTSTITAFAARAVMNLMETAADQKVPT</sequence>